<keyword evidence="2" id="KW-0732">Signal</keyword>
<organism evidence="3 5">
    <name type="scientific">Didymodactylos carnosus</name>
    <dbReference type="NCBI Taxonomy" id="1234261"/>
    <lineage>
        <taxon>Eukaryota</taxon>
        <taxon>Metazoa</taxon>
        <taxon>Spiralia</taxon>
        <taxon>Gnathifera</taxon>
        <taxon>Rotifera</taxon>
        <taxon>Eurotatoria</taxon>
        <taxon>Bdelloidea</taxon>
        <taxon>Philodinida</taxon>
        <taxon>Philodinidae</taxon>
        <taxon>Didymodactylos</taxon>
    </lineage>
</organism>
<dbReference type="Proteomes" id="UP000682733">
    <property type="component" value="Unassembled WGS sequence"/>
</dbReference>
<evidence type="ECO:0000313" key="5">
    <source>
        <dbReference type="Proteomes" id="UP000677228"/>
    </source>
</evidence>
<evidence type="ECO:0000313" key="4">
    <source>
        <dbReference type="EMBL" id="CAF4263296.1"/>
    </source>
</evidence>
<feature type="chain" id="PRO_5036273524" evidence="2">
    <location>
        <begin position="18"/>
        <end position="168"/>
    </location>
</feature>
<feature type="signal peptide" evidence="2">
    <location>
        <begin position="1"/>
        <end position="17"/>
    </location>
</feature>
<evidence type="ECO:0000256" key="2">
    <source>
        <dbReference type="SAM" id="SignalP"/>
    </source>
</evidence>
<evidence type="ECO:0000256" key="1">
    <source>
        <dbReference type="SAM" id="MobiDB-lite"/>
    </source>
</evidence>
<name>A0A8S2FHK9_9BILA</name>
<sequence length="168" mass="18347">MHISTAVALSIFIIVLAYESAEISGNPIAVKSAAKVAAVNKTITTHSKNPAVDKAPTSPAKGGKKTKSKWVTPNAAQKKIFTDYKALILKKLRERQPNVPATYKLEPVKTGSHVVKKVSVNHYLIKLPDKKYAHAIVAVPKTGKKEITEHNVSVRRTIFDTLEAAEEQ</sequence>
<accession>A0A8S2FHK9</accession>
<protein>
    <submittedName>
        <fullName evidence="3">Uncharacterized protein</fullName>
    </submittedName>
</protein>
<dbReference type="AlphaFoldDB" id="A0A8S2FHK9"/>
<dbReference type="EMBL" id="CAJOBA010053270">
    <property type="protein sequence ID" value="CAF4263296.1"/>
    <property type="molecule type" value="Genomic_DNA"/>
</dbReference>
<dbReference type="Proteomes" id="UP000677228">
    <property type="component" value="Unassembled WGS sequence"/>
</dbReference>
<feature type="region of interest" description="Disordered" evidence="1">
    <location>
        <begin position="47"/>
        <end position="69"/>
    </location>
</feature>
<gene>
    <name evidence="3" type="ORF">OVA965_LOCUS35671</name>
    <name evidence="4" type="ORF">TMI583_LOCUS36647</name>
</gene>
<comment type="caution">
    <text evidence="3">The sequence shown here is derived from an EMBL/GenBank/DDBJ whole genome shotgun (WGS) entry which is preliminary data.</text>
</comment>
<evidence type="ECO:0000313" key="3">
    <source>
        <dbReference type="EMBL" id="CAF1471489.1"/>
    </source>
</evidence>
<proteinExistence type="predicted"/>
<reference evidence="3" key="1">
    <citation type="submission" date="2021-02" db="EMBL/GenBank/DDBJ databases">
        <authorList>
            <person name="Nowell W R."/>
        </authorList>
    </citation>
    <scope>NUCLEOTIDE SEQUENCE</scope>
</reference>
<dbReference type="EMBL" id="CAJNOK010031374">
    <property type="protein sequence ID" value="CAF1471489.1"/>
    <property type="molecule type" value="Genomic_DNA"/>
</dbReference>